<feature type="binding site" evidence="19">
    <location>
        <position position="75"/>
    </location>
    <ligand>
        <name>pyridoxal 5'-phosphate</name>
        <dbReference type="ChEBI" id="CHEBI:597326"/>
    </ligand>
</feature>
<evidence type="ECO:0000256" key="12">
    <source>
        <dbReference type="ARBA" id="ARBA00023266"/>
    </source>
</evidence>
<evidence type="ECO:0000256" key="16">
    <source>
        <dbReference type="ARBA" id="ARBA00032693"/>
    </source>
</evidence>
<evidence type="ECO:0000256" key="4">
    <source>
        <dbReference type="ARBA" id="ARBA00007037"/>
    </source>
</evidence>
<evidence type="ECO:0000256" key="1">
    <source>
        <dbReference type="ARBA" id="ARBA00001933"/>
    </source>
</evidence>
<dbReference type="NCBIfam" id="TIGR03531">
    <property type="entry name" value="selenium_SpcS"/>
    <property type="match status" value="1"/>
</dbReference>
<reference evidence="22" key="1">
    <citation type="submission" date="2025-08" db="UniProtKB">
        <authorList>
            <consortium name="RefSeq"/>
        </authorList>
    </citation>
    <scope>IDENTIFICATION</scope>
    <source>
        <strain evidence="22">14028-0561.14</strain>
        <tissue evidence="22">Whole fly</tissue>
    </source>
</reference>
<gene>
    <name evidence="22" type="primary">SecS</name>
</gene>
<dbReference type="GO" id="GO:0098621">
    <property type="term" value="F:O-phosphoseryl-tRNA(Sec) selenium transferase activity"/>
    <property type="evidence" value="ECO:0007669"/>
    <property type="project" value="UniProtKB-EC"/>
</dbReference>
<dbReference type="AlphaFoldDB" id="A0A6P4JRM7"/>
<dbReference type="InterPro" id="IPR015421">
    <property type="entry name" value="PyrdxlP-dep_Trfase_major"/>
</dbReference>
<feature type="modified residue" description="N6-(pyridoxal phosphate)lysine" evidence="20">
    <location>
        <position position="286"/>
    </location>
</feature>
<keyword evidence="9 18" id="KW-0694">RNA-binding</keyword>
<dbReference type="GO" id="GO:0000049">
    <property type="term" value="F:tRNA binding"/>
    <property type="evidence" value="ECO:0007669"/>
    <property type="project" value="UniProtKB-UniRule"/>
</dbReference>
<dbReference type="OrthoDB" id="10263545at2759"/>
<feature type="binding site" evidence="19">
    <location>
        <position position="273"/>
    </location>
    <ligand>
        <name>tRNA</name>
        <dbReference type="ChEBI" id="CHEBI:17843"/>
    </ligand>
</feature>
<feature type="binding site" evidence="19">
    <location>
        <position position="105"/>
    </location>
    <ligand>
        <name>substrate</name>
    </ligand>
</feature>
<proteinExistence type="inferred from homology"/>
<evidence type="ECO:0000256" key="19">
    <source>
        <dbReference type="PIRSR" id="PIRSR017689-1"/>
    </source>
</evidence>
<keyword evidence="21" id="KW-1185">Reference proteome</keyword>
<dbReference type="Proteomes" id="UP001652661">
    <property type="component" value="Chromosome 3R"/>
</dbReference>
<feature type="binding site" evidence="19">
    <location>
        <position position="315"/>
    </location>
    <ligand>
        <name>substrate</name>
    </ligand>
</feature>
<comment type="function">
    <text evidence="2 18">Converts O-phosphoseryl-tRNA(Sec) to selenocysteinyl-tRNA(Sec) required for selenoprotein biosynthesis.</text>
</comment>
<evidence type="ECO:0000256" key="18">
    <source>
        <dbReference type="PIRNR" id="PIRNR017689"/>
    </source>
</evidence>
<comment type="similarity">
    <text evidence="4 18">Belongs to the SepSecS family.</text>
</comment>
<name>A0A6P4JRM7_DROKI</name>
<dbReference type="SUPFAM" id="SSF53383">
    <property type="entry name" value="PLP-dependent transferases"/>
    <property type="match status" value="1"/>
</dbReference>
<comment type="subunit">
    <text evidence="13">Homotetramer formed by a catalytic dimer and a non-catalytic dimer serving as a binding platform that orients tRNASec for catalysis. Each tetramer binds the CCA ends of two tRNAs which point to the active sites of the catalytic dimer.</text>
</comment>
<organism evidence="21 22">
    <name type="scientific">Drosophila kikkawai</name>
    <name type="common">Fruit fly</name>
    <dbReference type="NCBI Taxonomy" id="30033"/>
    <lineage>
        <taxon>Eukaryota</taxon>
        <taxon>Metazoa</taxon>
        <taxon>Ecdysozoa</taxon>
        <taxon>Arthropoda</taxon>
        <taxon>Hexapoda</taxon>
        <taxon>Insecta</taxon>
        <taxon>Pterygota</taxon>
        <taxon>Neoptera</taxon>
        <taxon>Endopterygota</taxon>
        <taxon>Diptera</taxon>
        <taxon>Brachycera</taxon>
        <taxon>Muscomorpha</taxon>
        <taxon>Ephydroidea</taxon>
        <taxon>Drosophilidae</taxon>
        <taxon>Drosophila</taxon>
        <taxon>Sophophora</taxon>
    </lineage>
</organism>
<dbReference type="PIRSF" id="PIRSF017689">
    <property type="entry name" value="SepSecS"/>
    <property type="match status" value="1"/>
</dbReference>
<dbReference type="PANTHER" id="PTHR12944:SF2">
    <property type="entry name" value="O-PHOSPHOSERYL-TRNA(SEC) SELENIUM TRANSFERASE"/>
    <property type="match status" value="1"/>
</dbReference>
<keyword evidence="8 18" id="KW-0808">Transferase</keyword>
<evidence type="ECO:0000313" key="21">
    <source>
        <dbReference type="Proteomes" id="UP001652661"/>
    </source>
</evidence>
<keyword evidence="12 18" id="KW-0711">Selenium</keyword>
<dbReference type="RefSeq" id="XP_017037548.1">
    <property type="nucleotide sequence ID" value="XM_017182059.2"/>
</dbReference>
<dbReference type="GO" id="GO:0005737">
    <property type="term" value="C:cytoplasm"/>
    <property type="evidence" value="ECO:0007669"/>
    <property type="project" value="UniProtKB-SubCell"/>
</dbReference>
<comment type="catalytic activity">
    <reaction evidence="17 18">
        <text>O-phospho-L-seryl-tRNA(Sec) + selenophosphate + H2O = L-selenocysteinyl-tRNA(Sec) + 2 phosphate</text>
        <dbReference type="Rhea" id="RHEA:25041"/>
        <dbReference type="Rhea" id="RHEA-COMP:9743"/>
        <dbReference type="Rhea" id="RHEA-COMP:9947"/>
        <dbReference type="ChEBI" id="CHEBI:15377"/>
        <dbReference type="ChEBI" id="CHEBI:16144"/>
        <dbReference type="ChEBI" id="CHEBI:43474"/>
        <dbReference type="ChEBI" id="CHEBI:78551"/>
        <dbReference type="ChEBI" id="CHEBI:78573"/>
        <dbReference type="EC" id="2.9.1.2"/>
    </reaction>
</comment>
<evidence type="ECO:0000256" key="7">
    <source>
        <dbReference type="ARBA" id="ARBA00022555"/>
    </source>
</evidence>
<feature type="site" description="May act as a substrate filter by repelling compounds with a negatively charged alpha-carboxylate" evidence="20">
    <location>
        <position position="74"/>
    </location>
</feature>
<evidence type="ECO:0000256" key="6">
    <source>
        <dbReference type="ARBA" id="ARBA00021963"/>
    </source>
</evidence>
<dbReference type="PANTHER" id="PTHR12944">
    <property type="entry name" value="SOLUBLE LIVER ANTIGEN/LIVER PANCREAS ANTIGEN"/>
    <property type="match status" value="1"/>
</dbReference>
<evidence type="ECO:0000256" key="17">
    <source>
        <dbReference type="ARBA" id="ARBA00048808"/>
    </source>
</evidence>
<evidence type="ECO:0000256" key="5">
    <source>
        <dbReference type="ARBA" id="ARBA00012464"/>
    </source>
</evidence>
<evidence type="ECO:0000256" key="11">
    <source>
        <dbReference type="ARBA" id="ARBA00022917"/>
    </source>
</evidence>
<evidence type="ECO:0000256" key="13">
    <source>
        <dbReference type="ARBA" id="ARBA00026053"/>
    </source>
</evidence>
<dbReference type="UniPathway" id="UPA00906">
    <property type="reaction ID" value="UER00898"/>
</dbReference>
<feature type="binding site" evidence="19">
    <location>
        <position position="98"/>
    </location>
    <ligand>
        <name>substrate</name>
    </ligand>
</feature>
<dbReference type="InterPro" id="IPR008829">
    <property type="entry name" value="SepSecS/SepCysS"/>
</dbReference>
<comment type="cofactor">
    <cofactor evidence="1 18 20">
        <name>pyridoxal 5'-phosphate</name>
        <dbReference type="ChEBI" id="CHEBI:597326"/>
    </cofactor>
</comment>
<evidence type="ECO:0000256" key="10">
    <source>
        <dbReference type="ARBA" id="ARBA00022898"/>
    </source>
</evidence>
<comment type="pathway">
    <text evidence="3 18">Aminoacyl-tRNA biosynthesis; selenocysteinyl-tRNA(Sec) biosynthesis; selenocysteinyl-tRNA(Sec) from L-seryl-tRNA(Sec) (archaeal/eukaryal route): step 2/2.</text>
</comment>
<keyword evidence="18" id="KW-0963">Cytoplasm</keyword>
<sequence length="469" mass="51991">MNFDDINIPGKLVPDNYLQLGLSAQRAKQRSFKELLEKRKLPVNGWPDEQIEELVHQLSSLDSNNFPHKLGLGEREARIACRLVARRHYNFGHGIGRSGDLLEAQPKAAGSTLLARLTNALILDFMKTVGQLPSCAGCFLVPICTGMTLSLCLQSLRKRRPRARYVLWSRIDQKSCFKAITTAGLEPVIIPCKAVQGESLHTDIELFRERIEVLGAESILCLYTTTSCFAPRNSDNIVEVSKLSQQWQIPHLVNNAYGLQAPDIARQLEKAHRVGRVDYFVQSSDKNLLVPVGGAIVASFEEKRLQDVASTYAGRASGSQALDVFMTLLSLGSSGFQTLIQQRNDNFIYLKEKLQKFAESHGEIVIDSTDNSISLAITLGTLDDAGQNSNITRLGAMLHMRGVSGTRVVTPAQNKTIDGHEFQGFGSHRRDLKVSYLTVAAAIGITKEEIDKFLGILDKCWQQLKQKSK</sequence>
<protein>
    <recommendedName>
        <fullName evidence="6 18">O-phosphoseryl-tRNA(Sec) selenium transferase</fullName>
        <ecNumber evidence="5 18">2.9.1.2</ecNumber>
    </recommendedName>
    <alternativeName>
        <fullName evidence="14 18">Selenocysteine synthase</fullName>
    </alternativeName>
    <alternativeName>
        <fullName evidence="15 18">Selenocysteinyl-tRNA(Sec) synthase</fullName>
    </alternativeName>
    <alternativeName>
        <fullName evidence="16 18">Sep-tRNA:Sec-tRNA synthase</fullName>
    </alternativeName>
</protein>
<feature type="binding site" evidence="19">
    <location>
        <position position="97"/>
    </location>
    <ligand>
        <name>substrate</name>
    </ligand>
</feature>
<evidence type="ECO:0000256" key="9">
    <source>
        <dbReference type="ARBA" id="ARBA00022884"/>
    </source>
</evidence>
<accession>A0A6P4JRM7</accession>
<dbReference type="Pfam" id="PF05889">
    <property type="entry name" value="SepSecS"/>
    <property type="match status" value="1"/>
</dbReference>
<keyword evidence="10 18" id="KW-0663">Pyridoxal phosphate</keyword>
<comment type="subcellular location">
    <subcellularLocation>
        <location evidence="18">Cytoplasm</location>
    </subcellularLocation>
</comment>
<dbReference type="Gene3D" id="3.40.640.10">
    <property type="entry name" value="Type I PLP-dependent aspartate aminotransferase-like (Major domain)"/>
    <property type="match status" value="1"/>
</dbReference>
<feature type="binding site" evidence="19">
    <location>
        <position position="401"/>
    </location>
    <ligand>
        <name>tRNA</name>
        <dbReference type="ChEBI" id="CHEBI:17843"/>
    </ligand>
</feature>
<dbReference type="EC" id="2.9.1.2" evidence="5 18"/>
<dbReference type="InterPro" id="IPR019872">
    <property type="entry name" value="Sec-tRNA_Se_transferase"/>
</dbReference>
<dbReference type="GO" id="GO:0001514">
    <property type="term" value="P:selenocysteine incorporation"/>
    <property type="evidence" value="ECO:0007669"/>
    <property type="project" value="TreeGrafter"/>
</dbReference>
<dbReference type="OMA" id="MSHANDY"/>
<evidence type="ECO:0000256" key="2">
    <source>
        <dbReference type="ARBA" id="ARBA00002552"/>
    </source>
</evidence>
<feature type="binding site" evidence="20">
    <location>
        <position position="465"/>
    </location>
    <ligand>
        <name>tRNA</name>
        <dbReference type="ChEBI" id="CHEBI:17843"/>
    </ligand>
</feature>
<evidence type="ECO:0000256" key="20">
    <source>
        <dbReference type="PIRSR" id="PIRSR017689-50"/>
    </source>
</evidence>
<keyword evidence="7 18" id="KW-0820">tRNA-binding</keyword>
<dbReference type="InterPro" id="IPR015424">
    <property type="entry name" value="PyrdxlP-dep_Trfase"/>
</dbReference>
<evidence type="ECO:0000256" key="15">
    <source>
        <dbReference type="ARBA" id="ARBA00032048"/>
    </source>
</evidence>
<evidence type="ECO:0000256" key="8">
    <source>
        <dbReference type="ARBA" id="ARBA00022679"/>
    </source>
</evidence>
<evidence type="ECO:0000256" key="14">
    <source>
        <dbReference type="ARBA" id="ARBA00030669"/>
    </source>
</evidence>
<evidence type="ECO:0000256" key="3">
    <source>
        <dbReference type="ARBA" id="ARBA00004822"/>
    </source>
</evidence>
<evidence type="ECO:0000313" key="22">
    <source>
        <dbReference type="RefSeq" id="XP_017037548.1"/>
    </source>
</evidence>
<keyword evidence="11 18" id="KW-0648">Protein biosynthesis</keyword>
<dbReference type="GO" id="GO:0001717">
    <property type="term" value="P:conversion of seryl-tRNAsec to selenocys-tRNAsec"/>
    <property type="evidence" value="ECO:0007669"/>
    <property type="project" value="UniProtKB-UniRule"/>
</dbReference>